<dbReference type="InterPro" id="IPR011601">
    <property type="entry name" value="MurB_C"/>
</dbReference>
<evidence type="ECO:0000256" key="10">
    <source>
        <dbReference type="ARBA" id="ARBA00022827"/>
    </source>
</evidence>
<comment type="pathway">
    <text evidence="4 19">Cell wall biogenesis; peptidoglycan biosynthesis.</text>
</comment>
<dbReference type="Gene3D" id="3.30.465.10">
    <property type="match status" value="1"/>
</dbReference>
<evidence type="ECO:0000259" key="20">
    <source>
        <dbReference type="Pfam" id="PF01565"/>
    </source>
</evidence>
<keyword evidence="11 19" id="KW-0521">NADP</keyword>
<organism evidence="22 23">
    <name type="scientific">Hippea maritima (strain ATCC 700847 / DSM 10411 / MH2)</name>
    <dbReference type="NCBI Taxonomy" id="760142"/>
    <lineage>
        <taxon>Bacteria</taxon>
        <taxon>Pseudomonadati</taxon>
        <taxon>Campylobacterota</taxon>
        <taxon>Desulfurellia</taxon>
        <taxon>Desulfurellales</taxon>
        <taxon>Hippeaceae</taxon>
        <taxon>Hippea</taxon>
    </lineage>
</organism>
<keyword evidence="8 19" id="KW-0132">Cell division</keyword>
<keyword evidence="12 19" id="KW-0133">Cell shape</keyword>
<dbReference type="Pfam" id="PF01565">
    <property type="entry name" value="FAD_binding_4"/>
    <property type="match status" value="1"/>
</dbReference>
<evidence type="ECO:0000256" key="14">
    <source>
        <dbReference type="ARBA" id="ARBA00023002"/>
    </source>
</evidence>
<keyword evidence="9 19" id="KW-0285">Flavoprotein</keyword>
<reference evidence="23" key="2">
    <citation type="submission" date="2011-03" db="EMBL/GenBank/DDBJ databases">
        <title>The complete genome of Hippea maritima DSM 10411.</title>
        <authorList>
            <consortium name="US DOE Joint Genome Institute (JGI-PGF)"/>
            <person name="Lucas S."/>
            <person name="Copeland A."/>
            <person name="Lapidus A."/>
            <person name="Bruce D."/>
            <person name="Goodwin L."/>
            <person name="Pitluck S."/>
            <person name="Peters L."/>
            <person name="Kyrpides N."/>
            <person name="Mavromatis K."/>
            <person name="Pagani I."/>
            <person name="Ivanova N."/>
            <person name="Mikhailova N."/>
            <person name="Lu M."/>
            <person name="Detter J.C."/>
            <person name="Tapia R."/>
            <person name="Han C."/>
            <person name="Land M."/>
            <person name="Hauser L."/>
            <person name="Markowitz V."/>
            <person name="Cheng J.-F."/>
            <person name="Hugenholtz P."/>
            <person name="Woyke T."/>
            <person name="Wu D."/>
            <person name="Spring S."/>
            <person name="Schroeder M."/>
            <person name="Brambilla E."/>
            <person name="Klenk H.-P."/>
            <person name="Eisen J.A."/>
        </authorList>
    </citation>
    <scope>NUCLEOTIDE SEQUENCE [LARGE SCALE GENOMIC DNA]</scope>
    <source>
        <strain evidence="23">ATCC 700847 / DSM 10411 / MH2</strain>
    </source>
</reference>
<keyword evidence="14 19" id="KW-0560">Oxidoreductase</keyword>
<comment type="catalytic activity">
    <reaction evidence="18 19">
        <text>UDP-N-acetyl-alpha-D-muramate + NADP(+) = UDP-N-acetyl-3-O-(1-carboxyvinyl)-alpha-D-glucosamine + NADPH + H(+)</text>
        <dbReference type="Rhea" id="RHEA:12248"/>
        <dbReference type="ChEBI" id="CHEBI:15378"/>
        <dbReference type="ChEBI" id="CHEBI:57783"/>
        <dbReference type="ChEBI" id="CHEBI:58349"/>
        <dbReference type="ChEBI" id="CHEBI:68483"/>
        <dbReference type="ChEBI" id="CHEBI:70757"/>
        <dbReference type="EC" id="1.3.1.98"/>
    </reaction>
</comment>
<keyword evidence="16 19" id="KW-0961">Cell wall biogenesis/degradation</keyword>
<dbReference type="InterPro" id="IPR003170">
    <property type="entry name" value="MurB"/>
</dbReference>
<dbReference type="FunCoup" id="F2LW06">
    <property type="interactions" value="414"/>
</dbReference>
<reference evidence="22 23" key="1">
    <citation type="journal article" date="2011" name="Stand. Genomic Sci.">
        <title>Complete genome sequence of the thermophilic sulfur-reducer Hippea maritima type strain (MH(2)).</title>
        <authorList>
            <person name="Huntemann M."/>
            <person name="Lu M."/>
            <person name="Nolan M."/>
            <person name="Lapidus A."/>
            <person name="Lucas S."/>
            <person name="Hammon N."/>
            <person name="Deshpande S."/>
            <person name="Cheng J.F."/>
            <person name="Tapia R."/>
            <person name="Han C."/>
            <person name="Goodwin L."/>
            <person name="Pitluck S."/>
            <person name="Liolios K."/>
            <person name="Pagani I."/>
            <person name="Ivanova N."/>
            <person name="Ovchinikova G."/>
            <person name="Pati A."/>
            <person name="Chen A."/>
            <person name="Palaniappan K."/>
            <person name="Land M."/>
            <person name="Hauser L."/>
            <person name="Jeffries C.D."/>
            <person name="Detter J.C."/>
            <person name="Brambilla E.M."/>
            <person name="Rohde M."/>
            <person name="Spring S."/>
            <person name="Goker M."/>
            <person name="Woyke T."/>
            <person name="Bristow J."/>
            <person name="Eisen J.A."/>
            <person name="Markowitz V."/>
            <person name="Hugenholtz P."/>
            <person name="Kyrpides N.C."/>
            <person name="Klenk H.P."/>
            <person name="Mavromatis K."/>
        </authorList>
    </citation>
    <scope>NUCLEOTIDE SEQUENCE [LARGE SCALE GENOMIC DNA]</scope>
    <source>
        <strain evidence="23">ATCC 700847 / DSM 10411 / MH2</strain>
    </source>
</reference>
<sequence length="266" mass="29968">MITKILPLSLLTSIRLKGEIKLNYIENEVECINVGKNIIGNGSNLLIKQAREVYKLSSRFSYIHKDKEILITGAATPVAKILNYCRKNGLSGLEFLTGVPATIGGAAFMNAGAFNQEIGPLITYLKVFDFREKTVKVIEDVGFHYRCTQIYGIVLEVAFKLTKDTVESITKRMRDFIRKRLKNAHIKNTFGSVFKNPKEKPAGWLIENVGLKGFKKDTAMISSKHANYILGSRNTNVDDVLYLIDKAKNDVFKTFNIELEEEVVIL</sequence>
<feature type="domain" description="UDP-N-acetylenolpyruvoylglucosamine reductase C-terminal" evidence="21">
    <location>
        <begin position="169"/>
        <end position="265"/>
    </location>
</feature>
<comment type="similarity">
    <text evidence="19">Belongs to the MurB family.</text>
</comment>
<evidence type="ECO:0000256" key="5">
    <source>
        <dbReference type="ARBA" id="ARBA00012518"/>
    </source>
</evidence>
<dbReference type="eggNOG" id="COG0812">
    <property type="taxonomic scope" value="Bacteria"/>
</dbReference>
<dbReference type="GO" id="GO:0009252">
    <property type="term" value="P:peptidoglycan biosynthetic process"/>
    <property type="evidence" value="ECO:0007669"/>
    <property type="project" value="UniProtKB-UniRule"/>
</dbReference>
<name>F2LW06_HIPMA</name>
<dbReference type="Gene3D" id="3.90.78.10">
    <property type="entry name" value="UDP-N-acetylenolpyruvoylglucosamine reductase, C-terminal domain"/>
    <property type="match status" value="1"/>
</dbReference>
<evidence type="ECO:0000256" key="12">
    <source>
        <dbReference type="ARBA" id="ARBA00022960"/>
    </source>
</evidence>
<dbReference type="GO" id="GO:0071555">
    <property type="term" value="P:cell wall organization"/>
    <property type="evidence" value="ECO:0007669"/>
    <property type="project" value="UniProtKB-KW"/>
</dbReference>
<evidence type="ECO:0000256" key="2">
    <source>
        <dbReference type="ARBA" id="ARBA00003921"/>
    </source>
</evidence>
<evidence type="ECO:0000256" key="3">
    <source>
        <dbReference type="ARBA" id="ARBA00004496"/>
    </source>
</evidence>
<dbReference type="OrthoDB" id="9804753at2"/>
<dbReference type="GO" id="GO:0008762">
    <property type="term" value="F:UDP-N-acetylmuramate dehydrogenase activity"/>
    <property type="evidence" value="ECO:0007669"/>
    <property type="project" value="UniProtKB-UniRule"/>
</dbReference>
<feature type="active site" description="Proton donor" evidence="19">
    <location>
        <position position="192"/>
    </location>
</feature>
<gene>
    <name evidence="19" type="primary">murB</name>
    <name evidence="22" type="ordered locus">Hipma_0974</name>
</gene>
<dbReference type="PANTHER" id="PTHR21071:SF4">
    <property type="entry name" value="UDP-N-ACETYLENOLPYRUVOYLGLUCOSAMINE REDUCTASE"/>
    <property type="match status" value="1"/>
</dbReference>
<dbReference type="HAMAP" id="MF_00037">
    <property type="entry name" value="MurB"/>
    <property type="match status" value="1"/>
</dbReference>
<dbReference type="HOGENOM" id="CLU_035304_1_1_7"/>
<keyword evidence="23" id="KW-1185">Reference proteome</keyword>
<dbReference type="InterPro" id="IPR016169">
    <property type="entry name" value="FAD-bd_PCMH_sub2"/>
</dbReference>
<evidence type="ECO:0000256" key="15">
    <source>
        <dbReference type="ARBA" id="ARBA00023306"/>
    </source>
</evidence>
<dbReference type="KEGG" id="hmr:Hipma_0974"/>
<proteinExistence type="inferred from homology"/>
<keyword evidence="7 19" id="KW-0963">Cytoplasm</keyword>
<dbReference type="GO" id="GO:0005829">
    <property type="term" value="C:cytosol"/>
    <property type="evidence" value="ECO:0007669"/>
    <property type="project" value="TreeGrafter"/>
</dbReference>
<dbReference type="NCBIfam" id="TIGR00179">
    <property type="entry name" value="murB"/>
    <property type="match status" value="1"/>
</dbReference>
<evidence type="ECO:0000256" key="13">
    <source>
        <dbReference type="ARBA" id="ARBA00022984"/>
    </source>
</evidence>
<evidence type="ECO:0000256" key="4">
    <source>
        <dbReference type="ARBA" id="ARBA00004752"/>
    </source>
</evidence>
<dbReference type="SUPFAM" id="SSF56176">
    <property type="entry name" value="FAD-binding/transporter-associated domain-like"/>
    <property type="match status" value="1"/>
</dbReference>
<evidence type="ECO:0000256" key="8">
    <source>
        <dbReference type="ARBA" id="ARBA00022618"/>
    </source>
</evidence>
<dbReference type="EMBL" id="CP002606">
    <property type="protein sequence ID" value="AEA33940.1"/>
    <property type="molecule type" value="Genomic_DNA"/>
</dbReference>
<dbReference type="AlphaFoldDB" id="F2LW06"/>
<evidence type="ECO:0000256" key="6">
    <source>
        <dbReference type="ARBA" id="ARBA00015188"/>
    </source>
</evidence>
<dbReference type="InterPro" id="IPR036318">
    <property type="entry name" value="FAD-bd_PCMH-like_sf"/>
</dbReference>
<evidence type="ECO:0000256" key="16">
    <source>
        <dbReference type="ARBA" id="ARBA00023316"/>
    </source>
</evidence>
<keyword evidence="13 19" id="KW-0573">Peptidoglycan synthesis</keyword>
<evidence type="ECO:0000256" key="11">
    <source>
        <dbReference type="ARBA" id="ARBA00022857"/>
    </source>
</evidence>
<evidence type="ECO:0000313" key="22">
    <source>
        <dbReference type="EMBL" id="AEA33940.1"/>
    </source>
</evidence>
<evidence type="ECO:0000256" key="9">
    <source>
        <dbReference type="ARBA" id="ARBA00022630"/>
    </source>
</evidence>
<evidence type="ECO:0000256" key="7">
    <source>
        <dbReference type="ARBA" id="ARBA00022490"/>
    </source>
</evidence>
<dbReference type="RefSeq" id="WP_013681979.1">
    <property type="nucleotide sequence ID" value="NC_015318.1"/>
</dbReference>
<feature type="domain" description="FAD linked oxidase N-terminal" evidence="20">
    <location>
        <begin position="38"/>
        <end position="128"/>
    </location>
</feature>
<dbReference type="PANTHER" id="PTHR21071">
    <property type="entry name" value="UDP-N-ACETYLENOLPYRUVOYLGLUCOSAMINE REDUCTASE"/>
    <property type="match status" value="1"/>
</dbReference>
<evidence type="ECO:0000259" key="21">
    <source>
        <dbReference type="Pfam" id="PF02873"/>
    </source>
</evidence>
<evidence type="ECO:0000256" key="17">
    <source>
        <dbReference type="ARBA" id="ARBA00031026"/>
    </source>
</evidence>
<feature type="active site" evidence="19">
    <location>
        <position position="262"/>
    </location>
</feature>
<dbReference type="Proteomes" id="UP000008139">
    <property type="component" value="Chromosome"/>
</dbReference>
<dbReference type="EC" id="1.3.1.98" evidence="5 19"/>
<dbReference type="Pfam" id="PF02873">
    <property type="entry name" value="MurB_C"/>
    <property type="match status" value="1"/>
</dbReference>
<feature type="active site" evidence="19">
    <location>
        <position position="146"/>
    </location>
</feature>
<dbReference type="GO" id="GO:0050660">
    <property type="term" value="F:flavin adenine dinucleotide binding"/>
    <property type="evidence" value="ECO:0007669"/>
    <property type="project" value="InterPro"/>
</dbReference>
<dbReference type="SUPFAM" id="SSF56194">
    <property type="entry name" value="Uridine diphospho-N-Acetylenolpyruvylglucosamine reductase, MurB, C-terminal domain"/>
    <property type="match status" value="1"/>
</dbReference>
<accession>F2LW06</accession>
<evidence type="ECO:0000256" key="19">
    <source>
        <dbReference type="HAMAP-Rule" id="MF_00037"/>
    </source>
</evidence>
<evidence type="ECO:0000256" key="18">
    <source>
        <dbReference type="ARBA" id="ARBA00048914"/>
    </source>
</evidence>
<comment type="subcellular location">
    <subcellularLocation>
        <location evidence="3 19">Cytoplasm</location>
    </subcellularLocation>
</comment>
<evidence type="ECO:0000256" key="1">
    <source>
        <dbReference type="ARBA" id="ARBA00001974"/>
    </source>
</evidence>
<dbReference type="InParanoid" id="F2LW06"/>
<protein>
    <recommendedName>
        <fullName evidence="6 19">UDP-N-acetylenolpyruvoylglucosamine reductase</fullName>
        <ecNumber evidence="5 19">1.3.1.98</ecNumber>
    </recommendedName>
    <alternativeName>
        <fullName evidence="17 19">UDP-N-acetylmuramate dehydrogenase</fullName>
    </alternativeName>
</protein>
<dbReference type="GO" id="GO:0051301">
    <property type="term" value="P:cell division"/>
    <property type="evidence" value="ECO:0007669"/>
    <property type="project" value="UniProtKB-KW"/>
</dbReference>
<dbReference type="UniPathway" id="UPA00219"/>
<keyword evidence="15 19" id="KW-0131">Cell cycle</keyword>
<evidence type="ECO:0000313" key="23">
    <source>
        <dbReference type="Proteomes" id="UP000008139"/>
    </source>
</evidence>
<comment type="cofactor">
    <cofactor evidence="1 19">
        <name>FAD</name>
        <dbReference type="ChEBI" id="CHEBI:57692"/>
    </cofactor>
</comment>
<dbReference type="STRING" id="760142.Hipma_0974"/>
<comment type="function">
    <text evidence="2 19">Cell wall formation.</text>
</comment>
<dbReference type="InterPro" id="IPR036635">
    <property type="entry name" value="MurB_C_sf"/>
</dbReference>
<keyword evidence="10 19" id="KW-0274">FAD</keyword>
<dbReference type="InterPro" id="IPR006094">
    <property type="entry name" value="Oxid_FAD_bind_N"/>
</dbReference>
<dbReference type="GO" id="GO:0008360">
    <property type="term" value="P:regulation of cell shape"/>
    <property type="evidence" value="ECO:0007669"/>
    <property type="project" value="UniProtKB-KW"/>
</dbReference>